<gene>
    <name evidence="1" type="ORF">MX635_12070</name>
</gene>
<sequence length="384" mass="44018">MGILDVLKRVTGIGVNHRVVVENRRRSIGYWTENSIYLDNIYNKIATDVAMSKFKHIQVNKVDGEPDKIEELEESGLTEVLLYNPNPYTAPLDFWSSVVRKIVSEGRAVVLPIYENSKSTEIKELYLCNGTYEMENNKLNIIYQDGNKQIEVKVPIGSLWIFDNPKTNVTMQLNQITRLIDNNLRVLSEKLDESSTLRGLLKLRTTANDDELKEQALSRTKDIMDAAKENNVGYLQNGEEFQELNNEYGTAAKEEMEFLKQQLYNAFGFNDDLFTCNYSEDQYRAYFQSVIKVYIRVISEEIQRKQIPRDRRLSGEKLLMYVDLFDIASLKDLNEFAFKQKYAGNINSNEVREIFGYGGYVGGDIFETNKNAVQIGSGNSEGGD</sequence>
<dbReference type="Proteomes" id="UP001249945">
    <property type="component" value="Unassembled WGS sequence"/>
</dbReference>
<dbReference type="RefSeq" id="WP_311780876.1">
    <property type="nucleotide sequence ID" value="NZ_JALRMR010000017.1"/>
</dbReference>
<comment type="caution">
    <text evidence="1">The sequence shown here is derived from an EMBL/GenBank/DDBJ whole genome shotgun (WGS) entry which is preliminary data.</text>
</comment>
<proteinExistence type="predicted"/>
<evidence type="ECO:0000313" key="2">
    <source>
        <dbReference type="Proteomes" id="UP001249945"/>
    </source>
</evidence>
<dbReference type="AlphaFoldDB" id="A0AAW8RBU1"/>
<organism evidence="1 2">
    <name type="scientific">Carnobacterium divergens</name>
    <name type="common">Lactobacillus divergens</name>
    <dbReference type="NCBI Taxonomy" id="2748"/>
    <lineage>
        <taxon>Bacteria</taxon>
        <taxon>Bacillati</taxon>
        <taxon>Bacillota</taxon>
        <taxon>Bacilli</taxon>
        <taxon>Lactobacillales</taxon>
        <taxon>Carnobacteriaceae</taxon>
        <taxon>Carnobacterium</taxon>
    </lineage>
</organism>
<dbReference type="Pfam" id="PF04860">
    <property type="entry name" value="Phage_portal"/>
    <property type="match status" value="1"/>
</dbReference>
<evidence type="ECO:0000313" key="1">
    <source>
        <dbReference type="EMBL" id="MDT1975134.1"/>
    </source>
</evidence>
<protein>
    <submittedName>
        <fullName evidence="1">Phage portal protein</fullName>
    </submittedName>
</protein>
<reference evidence="1" key="1">
    <citation type="submission" date="2022-04" db="EMBL/GenBank/DDBJ databases">
        <title>Draft genome sequences of lactic acid bacteria (LAB) strains involved in meat spoilage.</title>
        <authorList>
            <person name="Palevich N."/>
        </authorList>
    </citation>
    <scope>NUCLEOTIDE SEQUENCE</scope>
    <source>
        <strain evidence="1">9-14</strain>
    </source>
</reference>
<dbReference type="EMBL" id="JALRMR010000017">
    <property type="protein sequence ID" value="MDT1975134.1"/>
    <property type="molecule type" value="Genomic_DNA"/>
</dbReference>
<name>A0AAW8RBU1_CARDV</name>
<accession>A0AAW8RBU1</accession>
<dbReference type="InterPro" id="IPR006944">
    <property type="entry name" value="Phage/GTA_portal"/>
</dbReference>